<organism evidence="5 6">
    <name type="scientific">Pelagirhabdus alkalitolerans</name>
    <dbReference type="NCBI Taxonomy" id="1612202"/>
    <lineage>
        <taxon>Bacteria</taxon>
        <taxon>Bacillati</taxon>
        <taxon>Bacillota</taxon>
        <taxon>Bacilli</taxon>
        <taxon>Bacillales</taxon>
        <taxon>Bacillaceae</taxon>
        <taxon>Pelagirhabdus</taxon>
    </lineage>
</organism>
<evidence type="ECO:0000256" key="2">
    <source>
        <dbReference type="ARBA" id="ARBA00023125"/>
    </source>
</evidence>
<feature type="domain" description="HTH gntR-type" evidence="4">
    <location>
        <begin position="9"/>
        <end position="77"/>
    </location>
</feature>
<evidence type="ECO:0000313" key="5">
    <source>
        <dbReference type="EMBL" id="SDB93806.1"/>
    </source>
</evidence>
<dbReference type="CDD" id="cd07377">
    <property type="entry name" value="WHTH_GntR"/>
    <property type="match status" value="1"/>
</dbReference>
<evidence type="ECO:0000256" key="1">
    <source>
        <dbReference type="ARBA" id="ARBA00023015"/>
    </source>
</evidence>
<sequence>MNHKLQEDQPIFLQIADVIEKSIVDGNIKAHEQIPSTNVFSKQYQINPATAAKGINLLVDQQILYKKRGVGMFVTEKAFHVILEKRKNRFYDSLMVPLLIEAKRLNLSKDQLKQWIEEGLDDSY</sequence>
<dbReference type="Proteomes" id="UP000242949">
    <property type="component" value="Unassembled WGS sequence"/>
</dbReference>
<dbReference type="AlphaFoldDB" id="A0A1G6HK55"/>
<proteinExistence type="predicted"/>
<dbReference type="Pfam" id="PF00392">
    <property type="entry name" value="GntR"/>
    <property type="match status" value="1"/>
</dbReference>
<evidence type="ECO:0000256" key="3">
    <source>
        <dbReference type="ARBA" id="ARBA00023163"/>
    </source>
</evidence>
<dbReference type="OrthoDB" id="162505at2"/>
<dbReference type="STRING" id="1612202.SAMN05421734_1037"/>
<dbReference type="InterPro" id="IPR000524">
    <property type="entry name" value="Tscrpt_reg_HTH_GntR"/>
</dbReference>
<dbReference type="PANTHER" id="PTHR38445">
    <property type="entry name" value="HTH-TYPE TRANSCRIPTIONAL REPRESSOR YTRA"/>
    <property type="match status" value="1"/>
</dbReference>
<dbReference type="SMART" id="SM00345">
    <property type="entry name" value="HTH_GNTR"/>
    <property type="match status" value="1"/>
</dbReference>
<dbReference type="InterPro" id="IPR036390">
    <property type="entry name" value="WH_DNA-bd_sf"/>
</dbReference>
<gene>
    <name evidence="5" type="ORF">SAMN05421734_1037</name>
</gene>
<keyword evidence="3" id="KW-0804">Transcription</keyword>
<name>A0A1G6HK55_9BACI</name>
<dbReference type="GO" id="GO:0003700">
    <property type="term" value="F:DNA-binding transcription factor activity"/>
    <property type="evidence" value="ECO:0007669"/>
    <property type="project" value="InterPro"/>
</dbReference>
<protein>
    <submittedName>
        <fullName evidence="5">DNA-binding transcriptional regulator YhcF, GntR family</fullName>
    </submittedName>
</protein>
<dbReference type="PROSITE" id="PS50949">
    <property type="entry name" value="HTH_GNTR"/>
    <property type="match status" value="1"/>
</dbReference>
<dbReference type="PANTHER" id="PTHR38445:SF10">
    <property type="entry name" value="GNTR-FAMILY TRANSCRIPTIONAL REGULATOR"/>
    <property type="match status" value="1"/>
</dbReference>
<keyword evidence="6" id="KW-1185">Reference proteome</keyword>
<reference evidence="6" key="1">
    <citation type="submission" date="2016-09" db="EMBL/GenBank/DDBJ databases">
        <authorList>
            <person name="Varghese N."/>
            <person name="Submissions S."/>
        </authorList>
    </citation>
    <scope>NUCLEOTIDE SEQUENCE [LARGE SCALE GENOMIC DNA]</scope>
    <source>
        <strain evidence="6">S5</strain>
    </source>
</reference>
<keyword evidence="1" id="KW-0805">Transcription regulation</keyword>
<dbReference type="RefSeq" id="WP_090793817.1">
    <property type="nucleotide sequence ID" value="NZ_FMYI01000003.1"/>
</dbReference>
<evidence type="ECO:0000259" key="4">
    <source>
        <dbReference type="PROSITE" id="PS50949"/>
    </source>
</evidence>
<dbReference type="SUPFAM" id="SSF46785">
    <property type="entry name" value="Winged helix' DNA-binding domain"/>
    <property type="match status" value="1"/>
</dbReference>
<keyword evidence="2 5" id="KW-0238">DNA-binding</keyword>
<dbReference type="EMBL" id="FMYI01000003">
    <property type="protein sequence ID" value="SDB93806.1"/>
    <property type="molecule type" value="Genomic_DNA"/>
</dbReference>
<dbReference type="Gene3D" id="1.10.10.10">
    <property type="entry name" value="Winged helix-like DNA-binding domain superfamily/Winged helix DNA-binding domain"/>
    <property type="match status" value="1"/>
</dbReference>
<evidence type="ECO:0000313" key="6">
    <source>
        <dbReference type="Proteomes" id="UP000242949"/>
    </source>
</evidence>
<dbReference type="GO" id="GO:0003677">
    <property type="term" value="F:DNA binding"/>
    <property type="evidence" value="ECO:0007669"/>
    <property type="project" value="UniProtKB-KW"/>
</dbReference>
<accession>A0A1G6HK55</accession>
<dbReference type="InterPro" id="IPR036388">
    <property type="entry name" value="WH-like_DNA-bd_sf"/>
</dbReference>